<name>A0A5B7GVF3_PORTR</name>
<proteinExistence type="predicted"/>
<feature type="compositionally biased region" description="Basic and acidic residues" evidence="1">
    <location>
        <begin position="20"/>
        <end position="35"/>
    </location>
</feature>
<sequence>MTQRRYKRYARHNTQSEHTNLNKDNTRIDTKLHRDNIKKHIRGAHEDNAGEDTATAPRPNTERISYTDTTQARAAQGKSQHSTQTQ</sequence>
<dbReference type="EMBL" id="VSRR010018695">
    <property type="protein sequence ID" value="MPC61606.1"/>
    <property type="molecule type" value="Genomic_DNA"/>
</dbReference>
<reference evidence="2 3" key="1">
    <citation type="submission" date="2019-05" db="EMBL/GenBank/DDBJ databases">
        <title>Another draft genome of Portunus trituberculatus and its Hox gene families provides insights of decapod evolution.</title>
        <authorList>
            <person name="Jeong J.-H."/>
            <person name="Song I."/>
            <person name="Kim S."/>
            <person name="Choi T."/>
            <person name="Kim D."/>
            <person name="Ryu S."/>
            <person name="Kim W."/>
        </authorList>
    </citation>
    <scope>NUCLEOTIDE SEQUENCE [LARGE SCALE GENOMIC DNA]</scope>
    <source>
        <tissue evidence="2">Muscle</tissue>
    </source>
</reference>
<gene>
    <name evidence="2" type="ORF">E2C01_055680</name>
</gene>
<comment type="caution">
    <text evidence="2">The sequence shown here is derived from an EMBL/GenBank/DDBJ whole genome shotgun (WGS) entry which is preliminary data.</text>
</comment>
<evidence type="ECO:0000313" key="2">
    <source>
        <dbReference type="EMBL" id="MPC61606.1"/>
    </source>
</evidence>
<evidence type="ECO:0000256" key="1">
    <source>
        <dbReference type="SAM" id="MobiDB-lite"/>
    </source>
</evidence>
<accession>A0A5B7GVF3</accession>
<dbReference type="AlphaFoldDB" id="A0A5B7GVF3"/>
<organism evidence="2 3">
    <name type="scientific">Portunus trituberculatus</name>
    <name type="common">Swimming crab</name>
    <name type="synonym">Neptunus trituberculatus</name>
    <dbReference type="NCBI Taxonomy" id="210409"/>
    <lineage>
        <taxon>Eukaryota</taxon>
        <taxon>Metazoa</taxon>
        <taxon>Ecdysozoa</taxon>
        <taxon>Arthropoda</taxon>
        <taxon>Crustacea</taxon>
        <taxon>Multicrustacea</taxon>
        <taxon>Malacostraca</taxon>
        <taxon>Eumalacostraca</taxon>
        <taxon>Eucarida</taxon>
        <taxon>Decapoda</taxon>
        <taxon>Pleocyemata</taxon>
        <taxon>Brachyura</taxon>
        <taxon>Eubrachyura</taxon>
        <taxon>Portunoidea</taxon>
        <taxon>Portunidae</taxon>
        <taxon>Portuninae</taxon>
        <taxon>Portunus</taxon>
    </lineage>
</organism>
<keyword evidence="3" id="KW-1185">Reference proteome</keyword>
<evidence type="ECO:0000313" key="3">
    <source>
        <dbReference type="Proteomes" id="UP000324222"/>
    </source>
</evidence>
<feature type="compositionally biased region" description="Polar residues" evidence="1">
    <location>
        <begin position="62"/>
        <end position="86"/>
    </location>
</feature>
<feature type="compositionally biased region" description="Basic residues" evidence="1">
    <location>
        <begin position="1"/>
        <end position="11"/>
    </location>
</feature>
<dbReference type="Proteomes" id="UP000324222">
    <property type="component" value="Unassembled WGS sequence"/>
</dbReference>
<feature type="region of interest" description="Disordered" evidence="1">
    <location>
        <begin position="1"/>
        <end position="86"/>
    </location>
</feature>
<protein>
    <submittedName>
        <fullName evidence="2">Uncharacterized protein</fullName>
    </submittedName>
</protein>